<proteinExistence type="predicted"/>
<evidence type="ECO:0000313" key="2">
    <source>
        <dbReference type="EMBL" id="ARF11130.1"/>
    </source>
</evidence>
<sequence length="211" mass="24146">MTTFYCFPAKIMKKLGKGLREEIDKVLALADYTLKEFLSFNNVLLNSTILVVFDNGNLVGCAVYGGYIENNYENGQLFKEYSITLGGLAITYSYRNKGIGTKIIQYLLLQLSKKEIECGNKFKTYYINVRVENTNAKAISFYKNKNFIQFAIVGKFLCMALNLDENNKSCLEESIVQELTNQEQIEILCKITRPVFFCRFCGEPKCIGYCF</sequence>
<dbReference type="InterPro" id="IPR016181">
    <property type="entry name" value="Acyl_CoA_acyltransferase"/>
</dbReference>
<dbReference type="CDD" id="cd04301">
    <property type="entry name" value="NAT_SF"/>
    <property type="match status" value="1"/>
</dbReference>
<protein>
    <submittedName>
        <fullName evidence="2">N-acetyltransferase</fullName>
    </submittedName>
</protein>
<keyword evidence="2" id="KW-0808">Transferase</keyword>
<dbReference type="EMBL" id="KY684107">
    <property type="protein sequence ID" value="ARF11130.1"/>
    <property type="molecule type" value="Genomic_DNA"/>
</dbReference>
<dbReference type="PROSITE" id="PS51186">
    <property type="entry name" value="GNAT"/>
    <property type="match status" value="1"/>
</dbReference>
<reference evidence="2" key="1">
    <citation type="journal article" date="2017" name="Science">
        <title>Giant viruses with an expanded complement of translation system components.</title>
        <authorList>
            <person name="Schulz F."/>
            <person name="Yutin N."/>
            <person name="Ivanova N.N."/>
            <person name="Ortega D.R."/>
            <person name="Lee T.K."/>
            <person name="Vierheilig J."/>
            <person name="Daims H."/>
            <person name="Horn M."/>
            <person name="Wagner M."/>
            <person name="Jensen G.J."/>
            <person name="Kyrpides N.C."/>
            <person name="Koonin E.V."/>
            <person name="Woyke T."/>
        </authorList>
    </citation>
    <scope>NUCLEOTIDE SEQUENCE</scope>
    <source>
        <strain evidence="2">HKV1</strain>
    </source>
</reference>
<dbReference type="InterPro" id="IPR000182">
    <property type="entry name" value="GNAT_dom"/>
</dbReference>
<feature type="domain" description="N-acetyltransferase" evidence="1">
    <location>
        <begin position="2"/>
        <end position="164"/>
    </location>
</feature>
<dbReference type="GO" id="GO:0016747">
    <property type="term" value="F:acyltransferase activity, transferring groups other than amino-acyl groups"/>
    <property type="evidence" value="ECO:0007669"/>
    <property type="project" value="InterPro"/>
</dbReference>
<dbReference type="Gene3D" id="3.40.630.30">
    <property type="match status" value="1"/>
</dbReference>
<name>A0A1V0SHC8_9VIRU</name>
<gene>
    <name evidence="2" type="ORF">Hokovirus_5_12</name>
</gene>
<dbReference type="Pfam" id="PF13508">
    <property type="entry name" value="Acetyltransf_7"/>
    <property type="match status" value="1"/>
</dbReference>
<dbReference type="SUPFAM" id="SSF55729">
    <property type="entry name" value="Acyl-CoA N-acyltransferases (Nat)"/>
    <property type="match status" value="1"/>
</dbReference>
<accession>A0A1V0SHC8</accession>
<organism evidence="2">
    <name type="scientific">Hokovirus HKV1</name>
    <dbReference type="NCBI Taxonomy" id="1977638"/>
    <lineage>
        <taxon>Viruses</taxon>
        <taxon>Varidnaviria</taxon>
        <taxon>Bamfordvirae</taxon>
        <taxon>Nucleocytoviricota</taxon>
        <taxon>Megaviricetes</taxon>
        <taxon>Imitervirales</taxon>
        <taxon>Mimiviridae</taxon>
        <taxon>Klosneuvirinae</taxon>
        <taxon>Hokovirus</taxon>
    </lineage>
</organism>
<evidence type="ECO:0000259" key="1">
    <source>
        <dbReference type="PROSITE" id="PS51186"/>
    </source>
</evidence>